<protein>
    <submittedName>
        <fullName evidence="1">Uncharacterized protein</fullName>
    </submittedName>
</protein>
<sequence>MENSVTHEQEVEEESVTHQNRWRTSWGIPVNHGLSVLGLHSDITWARVQPVLACWALQLKPLSTCTVSPIRSMALCGVQLQKRIIIMGNMTNDANHFLHLLITHLCPLRLMDRRDQATVCPVHAVLTRACGRSTVCPVHAILTRACGRSSQAQLSAGDGTANPVTLRAGTAKPRHAQGWHIRPLSRSGLAQPNPVTLRAGTANPVTLRAGTANPCHAQGWHSQTPVMLRAGTANPVTLRAGTARP</sequence>
<evidence type="ECO:0000313" key="2">
    <source>
        <dbReference type="Proteomes" id="UP000824540"/>
    </source>
</evidence>
<name>A0A8T2N241_9TELE</name>
<reference evidence="1" key="1">
    <citation type="thesis" date="2021" institute="BYU ScholarsArchive" country="Provo, UT, USA">
        <title>Applications of and Algorithms for Genome Assembly and Genomic Analyses with an Emphasis on Marine Teleosts.</title>
        <authorList>
            <person name="Pickett B.D."/>
        </authorList>
    </citation>
    <scope>NUCLEOTIDE SEQUENCE</scope>
    <source>
        <strain evidence="1">HI-2016</strain>
    </source>
</reference>
<organism evidence="1 2">
    <name type="scientific">Albula glossodonta</name>
    <name type="common">roundjaw bonefish</name>
    <dbReference type="NCBI Taxonomy" id="121402"/>
    <lineage>
        <taxon>Eukaryota</taxon>
        <taxon>Metazoa</taxon>
        <taxon>Chordata</taxon>
        <taxon>Craniata</taxon>
        <taxon>Vertebrata</taxon>
        <taxon>Euteleostomi</taxon>
        <taxon>Actinopterygii</taxon>
        <taxon>Neopterygii</taxon>
        <taxon>Teleostei</taxon>
        <taxon>Albuliformes</taxon>
        <taxon>Albulidae</taxon>
        <taxon>Albula</taxon>
    </lineage>
</organism>
<evidence type="ECO:0000313" key="1">
    <source>
        <dbReference type="EMBL" id="KAG9331752.1"/>
    </source>
</evidence>
<dbReference type="Proteomes" id="UP000824540">
    <property type="component" value="Unassembled WGS sequence"/>
</dbReference>
<keyword evidence="2" id="KW-1185">Reference proteome</keyword>
<proteinExistence type="predicted"/>
<comment type="caution">
    <text evidence="1">The sequence shown here is derived from an EMBL/GenBank/DDBJ whole genome shotgun (WGS) entry which is preliminary data.</text>
</comment>
<accession>A0A8T2N241</accession>
<gene>
    <name evidence="1" type="ORF">JZ751_017245</name>
</gene>
<dbReference type="AlphaFoldDB" id="A0A8T2N241"/>
<feature type="non-terminal residue" evidence="1">
    <location>
        <position position="1"/>
    </location>
</feature>
<dbReference type="EMBL" id="JAFBMS010000297">
    <property type="protein sequence ID" value="KAG9331752.1"/>
    <property type="molecule type" value="Genomic_DNA"/>
</dbReference>